<keyword evidence="7 11" id="KW-0963">Cytoplasm</keyword>
<dbReference type="PIRSF" id="PIRSF006431">
    <property type="entry name" value="Pept_S33"/>
    <property type="match status" value="1"/>
</dbReference>
<evidence type="ECO:0000259" key="13">
    <source>
        <dbReference type="Pfam" id="PF00561"/>
    </source>
</evidence>
<accession>A0ABN1JRT0</accession>
<evidence type="ECO:0000256" key="9">
    <source>
        <dbReference type="ARBA" id="ARBA00022801"/>
    </source>
</evidence>
<dbReference type="Pfam" id="PF00561">
    <property type="entry name" value="Abhydrolase_1"/>
    <property type="match status" value="1"/>
</dbReference>
<comment type="catalytic activity">
    <reaction evidence="1 11 12">
        <text>Release of N-terminal proline from a peptide.</text>
        <dbReference type="EC" id="3.4.11.5"/>
    </reaction>
</comment>
<dbReference type="EC" id="3.4.11.5" evidence="4 11"/>
<evidence type="ECO:0000256" key="8">
    <source>
        <dbReference type="ARBA" id="ARBA00022670"/>
    </source>
</evidence>
<evidence type="ECO:0000256" key="3">
    <source>
        <dbReference type="ARBA" id="ARBA00010088"/>
    </source>
</evidence>
<gene>
    <name evidence="14" type="primary">pip</name>
    <name evidence="14" type="ORF">GCM10009107_11770</name>
</gene>
<evidence type="ECO:0000256" key="5">
    <source>
        <dbReference type="ARBA" id="ARBA00021843"/>
    </source>
</evidence>
<sequence>MRTALTSLDQVLYPPIEPNRTGRLAVDELHTLHWESCGNPAGIPVIFIHGGPGAGTSPKSRRFFDPAKYHIVLLDQRGAGQSTPLGECRENTTPLLISDLERLRELLGIERWLVFGGSWGSTLSLAYAQAHPERCLGLVLRGIWLVSDEEIDWWLYGMRQFFPKEWEAFAQQVPEGERSDLLAAYHRRLANDDPAVHTPAARAWSRYEGSCLQLIPDPVTVDSFGEDAIALGVGRLEAHYFHHRAFLQPGQLLAGVTKIAHLPCVIVHGRYDVICPVRYAFALADAWPSAKLVVVPDAGHSSYEPGIAAELVKATDAFTLADDGGFVA</sequence>
<evidence type="ECO:0000256" key="7">
    <source>
        <dbReference type="ARBA" id="ARBA00022490"/>
    </source>
</evidence>
<dbReference type="GO" id="GO:0004177">
    <property type="term" value="F:aminopeptidase activity"/>
    <property type="evidence" value="ECO:0007669"/>
    <property type="project" value="UniProtKB-KW"/>
</dbReference>
<dbReference type="InterPro" id="IPR000073">
    <property type="entry name" value="AB_hydrolase_1"/>
</dbReference>
<evidence type="ECO:0000256" key="4">
    <source>
        <dbReference type="ARBA" id="ARBA00012568"/>
    </source>
</evidence>
<keyword evidence="15" id="KW-1185">Reference proteome</keyword>
<proteinExistence type="inferred from homology"/>
<keyword evidence="9 11" id="KW-0378">Hydrolase</keyword>
<dbReference type="InterPro" id="IPR029058">
    <property type="entry name" value="AB_hydrolase_fold"/>
</dbReference>
<evidence type="ECO:0000256" key="6">
    <source>
        <dbReference type="ARBA" id="ARBA00022438"/>
    </source>
</evidence>
<dbReference type="Gene3D" id="3.40.50.1820">
    <property type="entry name" value="alpha/beta hydrolase"/>
    <property type="match status" value="1"/>
</dbReference>
<name>A0ABN1JRT0_9BURK</name>
<dbReference type="RefSeq" id="WP_141287385.1">
    <property type="nucleotide sequence ID" value="NZ_BAAAEW010000006.1"/>
</dbReference>
<dbReference type="EMBL" id="BAAAEW010000006">
    <property type="protein sequence ID" value="GAA0745417.1"/>
    <property type="molecule type" value="Genomic_DNA"/>
</dbReference>
<reference evidence="14 15" key="1">
    <citation type="journal article" date="2019" name="Int. J. Syst. Evol. Microbiol.">
        <title>The Global Catalogue of Microorganisms (GCM) 10K type strain sequencing project: providing services to taxonomists for standard genome sequencing and annotation.</title>
        <authorList>
            <consortium name="The Broad Institute Genomics Platform"/>
            <consortium name="The Broad Institute Genome Sequencing Center for Infectious Disease"/>
            <person name="Wu L."/>
            <person name="Ma J."/>
        </authorList>
    </citation>
    <scope>NUCLEOTIDE SEQUENCE [LARGE SCALE GENOMIC DNA]</scope>
    <source>
        <strain evidence="14 15">JCM 15503</strain>
    </source>
</reference>
<keyword evidence="8 11" id="KW-0645">Protease</keyword>
<feature type="domain" description="AB hydrolase-1" evidence="13">
    <location>
        <begin position="44"/>
        <end position="304"/>
    </location>
</feature>
<comment type="caution">
    <text evidence="14">The sequence shown here is derived from an EMBL/GenBank/DDBJ whole genome shotgun (WGS) entry which is preliminary data.</text>
</comment>
<dbReference type="PRINTS" id="PR00793">
    <property type="entry name" value="PROAMNOPTASE"/>
</dbReference>
<dbReference type="NCBIfam" id="TIGR01249">
    <property type="entry name" value="pro_imino_pep_1"/>
    <property type="match status" value="1"/>
</dbReference>
<evidence type="ECO:0000256" key="12">
    <source>
        <dbReference type="RuleBase" id="RU003421"/>
    </source>
</evidence>
<protein>
    <recommendedName>
        <fullName evidence="5 11">Proline iminopeptidase</fullName>
        <shortName evidence="11">PIP</shortName>
        <ecNumber evidence="4 11">3.4.11.5</ecNumber>
    </recommendedName>
    <alternativeName>
        <fullName evidence="10 11">Prolyl aminopeptidase</fullName>
    </alternativeName>
</protein>
<comment type="subcellular location">
    <subcellularLocation>
        <location evidence="2 11">Cytoplasm</location>
    </subcellularLocation>
</comment>
<organism evidence="14 15">
    <name type="scientific">Ideonella azotifigens</name>
    <dbReference type="NCBI Taxonomy" id="513160"/>
    <lineage>
        <taxon>Bacteria</taxon>
        <taxon>Pseudomonadati</taxon>
        <taxon>Pseudomonadota</taxon>
        <taxon>Betaproteobacteria</taxon>
        <taxon>Burkholderiales</taxon>
        <taxon>Sphaerotilaceae</taxon>
        <taxon>Ideonella</taxon>
    </lineage>
</organism>
<evidence type="ECO:0000256" key="2">
    <source>
        <dbReference type="ARBA" id="ARBA00004496"/>
    </source>
</evidence>
<dbReference type="PRINTS" id="PR00111">
    <property type="entry name" value="ABHYDROLASE"/>
</dbReference>
<evidence type="ECO:0000313" key="14">
    <source>
        <dbReference type="EMBL" id="GAA0745417.1"/>
    </source>
</evidence>
<dbReference type="PANTHER" id="PTHR43722">
    <property type="entry name" value="PROLINE IMINOPEPTIDASE"/>
    <property type="match status" value="1"/>
</dbReference>
<dbReference type="SUPFAM" id="SSF53474">
    <property type="entry name" value="alpha/beta-Hydrolases"/>
    <property type="match status" value="1"/>
</dbReference>
<dbReference type="PANTHER" id="PTHR43722:SF1">
    <property type="entry name" value="PROLINE IMINOPEPTIDASE"/>
    <property type="match status" value="1"/>
</dbReference>
<evidence type="ECO:0000313" key="15">
    <source>
        <dbReference type="Proteomes" id="UP001500279"/>
    </source>
</evidence>
<comment type="similarity">
    <text evidence="3 11 12">Belongs to the peptidase S33 family.</text>
</comment>
<dbReference type="InterPro" id="IPR005944">
    <property type="entry name" value="Pro_iminopeptidase"/>
</dbReference>
<dbReference type="InterPro" id="IPR002410">
    <property type="entry name" value="Peptidase_S33"/>
</dbReference>
<keyword evidence="6 11" id="KW-0031">Aminopeptidase</keyword>
<evidence type="ECO:0000256" key="1">
    <source>
        <dbReference type="ARBA" id="ARBA00001585"/>
    </source>
</evidence>
<evidence type="ECO:0000256" key="11">
    <source>
        <dbReference type="PIRNR" id="PIRNR006431"/>
    </source>
</evidence>
<dbReference type="Proteomes" id="UP001500279">
    <property type="component" value="Unassembled WGS sequence"/>
</dbReference>
<evidence type="ECO:0000256" key="10">
    <source>
        <dbReference type="ARBA" id="ARBA00029605"/>
    </source>
</evidence>